<dbReference type="EMBL" id="CP016537">
    <property type="protein sequence ID" value="ANU13809.1"/>
    <property type="molecule type" value="Genomic_DNA"/>
</dbReference>
<evidence type="ECO:0000313" key="3">
    <source>
        <dbReference type="Proteomes" id="UP000092687"/>
    </source>
</evidence>
<name>A0A1C7DQD3_9BACL</name>
<reference evidence="2" key="1">
    <citation type="submission" date="2016-10" db="EMBL/GenBank/DDBJ databases">
        <authorList>
            <person name="de Groot N.N."/>
        </authorList>
    </citation>
    <scope>NUCLEOTIDE SEQUENCE</scope>
    <source>
        <strain evidence="2">DSM 24743</strain>
    </source>
</reference>
<dbReference type="KEGG" id="phc:BBI08_08070"/>
<evidence type="ECO:0000313" key="2">
    <source>
        <dbReference type="EMBL" id="ANU13809.1"/>
    </source>
</evidence>
<feature type="transmembrane region" description="Helical" evidence="1">
    <location>
        <begin position="20"/>
        <end position="38"/>
    </location>
</feature>
<keyword evidence="1" id="KW-0812">Transmembrane</keyword>
<evidence type="ECO:0000256" key="1">
    <source>
        <dbReference type="SAM" id="Phobius"/>
    </source>
</evidence>
<proteinExistence type="predicted"/>
<keyword evidence="1" id="KW-1133">Transmembrane helix</keyword>
<protein>
    <submittedName>
        <fullName evidence="2">Uncharacterized protein</fullName>
    </submittedName>
</protein>
<dbReference type="STRING" id="1215089.BBI08_08070"/>
<gene>
    <name evidence="2" type="ORF">BBI08_08070</name>
</gene>
<dbReference type="AlphaFoldDB" id="A0A1C7DQD3"/>
<keyword evidence="3" id="KW-1185">Reference proteome</keyword>
<accession>A0A1C7DQD3</accession>
<keyword evidence="1" id="KW-0472">Membrane</keyword>
<dbReference type="Proteomes" id="UP000092687">
    <property type="component" value="Chromosome"/>
</dbReference>
<organism evidence="2 3">
    <name type="scientific">Planococcus halocryophilus</name>
    <dbReference type="NCBI Taxonomy" id="1215089"/>
    <lineage>
        <taxon>Bacteria</taxon>
        <taxon>Bacillati</taxon>
        <taxon>Bacillota</taxon>
        <taxon>Bacilli</taxon>
        <taxon>Bacillales</taxon>
        <taxon>Caryophanaceae</taxon>
        <taxon>Planococcus</taxon>
    </lineage>
</organism>
<sequence>MKFNTRVISMEADSLMNSPFSFVHLLFHFLCNLVVYELDKKLMNKFSQYALPIPLYKSPANMYYHKFENSK</sequence>